<dbReference type="SUPFAM" id="SSF53383">
    <property type="entry name" value="PLP-dependent transferases"/>
    <property type="match status" value="1"/>
</dbReference>
<comment type="caution">
    <text evidence="1">The sequence shown here is derived from an EMBL/GenBank/DDBJ whole genome shotgun (WGS) entry which is preliminary data.</text>
</comment>
<accession>A0ABY0K0T4</accession>
<sequence length="50" mass="5543">MNLVKRGKVAVIPGSIFNIGGEGYIRISYASSMDVLHEAVRRIGTFLENY</sequence>
<keyword evidence="1" id="KW-0808">Transferase</keyword>
<keyword evidence="1" id="KW-0032">Aminotransferase</keyword>
<evidence type="ECO:0000313" key="2">
    <source>
        <dbReference type="Proteomes" id="UP000182448"/>
    </source>
</evidence>
<dbReference type="InterPro" id="IPR015424">
    <property type="entry name" value="PyrdxlP-dep_Trfase"/>
</dbReference>
<gene>
    <name evidence="1" type="ORF">GA0061075_10166</name>
</gene>
<dbReference type="EMBL" id="FMAW01000001">
    <property type="protein sequence ID" value="SCB72559.1"/>
    <property type="molecule type" value="Genomic_DNA"/>
</dbReference>
<dbReference type="GO" id="GO:0008483">
    <property type="term" value="F:transaminase activity"/>
    <property type="evidence" value="ECO:0007669"/>
    <property type="project" value="UniProtKB-KW"/>
</dbReference>
<keyword evidence="2" id="KW-1185">Reference proteome</keyword>
<reference evidence="1 2" key="1">
    <citation type="submission" date="2016-08" db="EMBL/GenBank/DDBJ databases">
        <authorList>
            <person name="Varghese N."/>
            <person name="Submissions Spin"/>
        </authorList>
    </citation>
    <scope>NUCLEOTIDE SEQUENCE [LARGE SCALE GENOMIC DNA]</scope>
    <source>
        <strain evidence="1 2">R-53116</strain>
    </source>
</reference>
<dbReference type="InterPro" id="IPR015422">
    <property type="entry name" value="PyrdxlP-dep_Trfase_small"/>
</dbReference>
<organism evidence="1 2">
    <name type="scientific">Weissella hellenica</name>
    <dbReference type="NCBI Taxonomy" id="46256"/>
    <lineage>
        <taxon>Bacteria</taxon>
        <taxon>Bacillati</taxon>
        <taxon>Bacillota</taxon>
        <taxon>Bacilli</taxon>
        <taxon>Lactobacillales</taxon>
        <taxon>Lactobacillaceae</taxon>
        <taxon>Weissella</taxon>
    </lineage>
</organism>
<proteinExistence type="predicted"/>
<name>A0ABY0K0T4_WEIHE</name>
<protein>
    <submittedName>
        <fullName evidence="1">Aminotransferase</fullName>
    </submittedName>
</protein>
<evidence type="ECO:0000313" key="1">
    <source>
        <dbReference type="EMBL" id="SCB72559.1"/>
    </source>
</evidence>
<dbReference type="Gene3D" id="3.90.1150.10">
    <property type="entry name" value="Aspartate Aminotransferase, domain 1"/>
    <property type="match status" value="1"/>
</dbReference>
<dbReference type="Proteomes" id="UP000182448">
    <property type="component" value="Unassembled WGS sequence"/>
</dbReference>